<evidence type="ECO:0000313" key="2">
    <source>
        <dbReference type="EMBL" id="MBO3735424.1"/>
    </source>
</evidence>
<protein>
    <submittedName>
        <fullName evidence="2">Uncharacterized protein</fullName>
    </submittedName>
</protein>
<proteinExistence type="predicted"/>
<sequence>MPSVEEVAAALGANKGEAKALAGQLAASKQQAEKLQEQLAALGAEGTASLASAAVQSIEGLMSEAAALSGRIGEAQSQVLAIGQGGLLPSGTKTTVTGQPTAALPRRRIPGFNSNRVNKDAIADIRRAGYPKNAEGKTSARAFVYTADGEQINADALKPYRKGEAPPQPDLKEPWASSEELTTTWHVERDAAAAIRAERLDSAAFYLNVPLCGRRAEGSEYPDPAKCYENFRHIIPKDAVAYVFVVPEQGMPRRRRIVGTGEAIKE</sequence>
<name>A0ABS3U9G3_9ACTN</name>
<dbReference type="Proteomes" id="UP000681341">
    <property type="component" value="Unassembled WGS sequence"/>
</dbReference>
<evidence type="ECO:0000256" key="1">
    <source>
        <dbReference type="SAM" id="Coils"/>
    </source>
</evidence>
<accession>A0ABS3U9G3</accession>
<comment type="caution">
    <text evidence="2">The sequence shown here is derived from an EMBL/GenBank/DDBJ whole genome shotgun (WGS) entry which is preliminary data.</text>
</comment>
<dbReference type="EMBL" id="JAGFNP010000015">
    <property type="protein sequence ID" value="MBO3735424.1"/>
    <property type="molecule type" value="Genomic_DNA"/>
</dbReference>
<feature type="coiled-coil region" evidence="1">
    <location>
        <begin position="18"/>
        <end position="45"/>
    </location>
</feature>
<keyword evidence="3" id="KW-1185">Reference proteome</keyword>
<keyword evidence="1" id="KW-0175">Coiled coil</keyword>
<dbReference type="Pfam" id="PF14428">
    <property type="entry name" value="DddA-like"/>
    <property type="match status" value="1"/>
</dbReference>
<gene>
    <name evidence="2" type="ORF">J5V16_21570</name>
</gene>
<reference evidence="2 3" key="1">
    <citation type="submission" date="2021-03" db="EMBL/GenBank/DDBJ databases">
        <title>Glycomyces sp. nov., a novel actinomycete isolated from soil.</title>
        <authorList>
            <person name="Yang X."/>
            <person name="Xu X."/>
        </authorList>
    </citation>
    <scope>NUCLEOTIDE SEQUENCE [LARGE SCALE GENOMIC DNA]</scope>
    <source>
        <strain evidence="2 3">NEAU-S30</strain>
    </source>
</reference>
<dbReference type="InterPro" id="IPR032724">
    <property type="entry name" value="SCP1.201-like"/>
</dbReference>
<evidence type="ECO:0000313" key="3">
    <source>
        <dbReference type="Proteomes" id="UP000681341"/>
    </source>
</evidence>
<dbReference type="RefSeq" id="WP_208499051.1">
    <property type="nucleotide sequence ID" value="NZ_JAGFNP010000015.1"/>
</dbReference>
<organism evidence="2 3">
    <name type="scientific">Glycomyces niveus</name>
    <dbReference type="NCBI Taxonomy" id="2820287"/>
    <lineage>
        <taxon>Bacteria</taxon>
        <taxon>Bacillati</taxon>
        <taxon>Actinomycetota</taxon>
        <taxon>Actinomycetes</taxon>
        <taxon>Glycomycetales</taxon>
        <taxon>Glycomycetaceae</taxon>
        <taxon>Glycomyces</taxon>
    </lineage>
</organism>